<evidence type="ECO:0000256" key="1">
    <source>
        <dbReference type="SAM" id="Phobius"/>
    </source>
</evidence>
<dbReference type="EMBL" id="HF936132">
    <property type="protein sequence ID" value="CCX33515.1"/>
    <property type="molecule type" value="Genomic_DNA"/>
</dbReference>
<dbReference type="PANTHER" id="PTHR37783:SF1">
    <property type="entry name" value="MEMBRANE PROTEIN, PUTATIVE (AFU_ORTHOLOGUE AFUA_1G04315)-RELATED"/>
    <property type="match status" value="1"/>
</dbReference>
<evidence type="ECO:0000313" key="3">
    <source>
        <dbReference type="EMBL" id="CCX33515.1"/>
    </source>
</evidence>
<feature type="transmembrane region" description="Helical" evidence="1">
    <location>
        <begin position="106"/>
        <end position="127"/>
    </location>
</feature>
<accession>U4LU99</accession>
<reference evidence="3 4" key="1">
    <citation type="journal article" date="2013" name="PLoS Genet.">
        <title>The genome and development-dependent transcriptomes of Pyronema confluens: a window into fungal evolution.</title>
        <authorList>
            <person name="Traeger S."/>
            <person name="Altegoer F."/>
            <person name="Freitag M."/>
            <person name="Gabaldon T."/>
            <person name="Kempken F."/>
            <person name="Kumar A."/>
            <person name="Marcet-Houben M."/>
            <person name="Poggeler S."/>
            <person name="Stajich J.E."/>
            <person name="Nowrousian M."/>
        </authorList>
    </citation>
    <scope>NUCLEOTIDE SEQUENCE [LARGE SCALE GENOMIC DNA]</scope>
    <source>
        <strain evidence="4">CBS 100304</strain>
        <tissue evidence="3">Vegetative mycelium</tissue>
    </source>
</reference>
<proteinExistence type="predicted"/>
<dbReference type="eggNOG" id="ENOG502RZUI">
    <property type="taxonomic scope" value="Eukaryota"/>
</dbReference>
<evidence type="ECO:0000259" key="2">
    <source>
        <dbReference type="Pfam" id="PF10615"/>
    </source>
</evidence>
<dbReference type="AlphaFoldDB" id="U4LU99"/>
<keyword evidence="4" id="KW-1185">Reference proteome</keyword>
<keyword evidence="1" id="KW-0812">Transmembrane</keyword>
<dbReference type="InterPro" id="IPR037119">
    <property type="entry name" value="Haem_oxidase_HugZ-like_sf"/>
</dbReference>
<name>U4LU99_PYROM</name>
<dbReference type="PANTHER" id="PTHR37783">
    <property type="entry name" value="MEMBRANE PROTEIN, PUTATIVE (AFU_ORTHOLOGUE AFUA_1G04315)-RELATED"/>
    <property type="match status" value="1"/>
</dbReference>
<gene>
    <name evidence="3" type="ORF">PCON_01357</name>
</gene>
<sequence>MAAPLDATAVSRVIDHINKNHAEAVDDWAQYYARLPASLAKTATLSTFTLEKLTLSVTSPHGAKSTVNIPLNPPMKSVNDCRERMAYMAIEAMEGLGRSRYQVKRWVPPGFVGSIVCAAVSFGYWAFFNGATQFARGGWVRENILRGEAIAPTAELMREYHMQIFFLIFAIHIAEGVWIHRSRLGKHGVKTGSVLWWKWALSTFWEGFGSVVRFDGEVRRLKEEEAAKQGKIH</sequence>
<dbReference type="Gene3D" id="3.20.180.10">
    <property type="entry name" value="PNP-oxidase-like"/>
    <property type="match status" value="1"/>
</dbReference>
<dbReference type="Proteomes" id="UP000018144">
    <property type="component" value="Unassembled WGS sequence"/>
</dbReference>
<dbReference type="Pfam" id="PF10615">
    <property type="entry name" value="DUF2470"/>
    <property type="match status" value="1"/>
</dbReference>
<protein>
    <recommendedName>
        <fullName evidence="2">DUF2470 domain-containing protein</fullName>
    </recommendedName>
</protein>
<evidence type="ECO:0000313" key="4">
    <source>
        <dbReference type="Proteomes" id="UP000018144"/>
    </source>
</evidence>
<organism evidence="3 4">
    <name type="scientific">Pyronema omphalodes (strain CBS 100304)</name>
    <name type="common">Pyronema confluens</name>
    <dbReference type="NCBI Taxonomy" id="1076935"/>
    <lineage>
        <taxon>Eukaryota</taxon>
        <taxon>Fungi</taxon>
        <taxon>Dikarya</taxon>
        <taxon>Ascomycota</taxon>
        <taxon>Pezizomycotina</taxon>
        <taxon>Pezizomycetes</taxon>
        <taxon>Pezizales</taxon>
        <taxon>Pyronemataceae</taxon>
        <taxon>Pyronema</taxon>
    </lineage>
</organism>
<dbReference type="OMA" id="VECFFFD"/>
<keyword evidence="1" id="KW-1133">Transmembrane helix</keyword>
<dbReference type="OrthoDB" id="5553410at2759"/>
<keyword evidence="1" id="KW-0472">Membrane</keyword>
<feature type="domain" description="DUF2470" evidence="2">
    <location>
        <begin position="11"/>
        <end position="88"/>
    </location>
</feature>
<feature type="transmembrane region" description="Helical" evidence="1">
    <location>
        <begin position="160"/>
        <end position="180"/>
    </location>
</feature>
<dbReference type="InterPro" id="IPR019595">
    <property type="entry name" value="DUF2470"/>
</dbReference>